<name>C7QAZ0_CATAD</name>
<accession>C7QAZ0</accession>
<dbReference type="PANTHER" id="PTHR43194">
    <property type="entry name" value="HYDROLASE ALPHA/BETA FOLD FAMILY"/>
    <property type="match status" value="1"/>
</dbReference>
<dbReference type="GO" id="GO:0016787">
    <property type="term" value="F:hydrolase activity"/>
    <property type="evidence" value="ECO:0007669"/>
    <property type="project" value="UniProtKB-KW"/>
</dbReference>
<dbReference type="Proteomes" id="UP000000851">
    <property type="component" value="Chromosome"/>
</dbReference>
<dbReference type="InterPro" id="IPR029058">
    <property type="entry name" value="AB_hydrolase_fold"/>
</dbReference>
<dbReference type="RefSeq" id="WP_015794192.1">
    <property type="nucleotide sequence ID" value="NC_013131.1"/>
</dbReference>
<dbReference type="SUPFAM" id="SSF53474">
    <property type="entry name" value="alpha/beta-Hydrolases"/>
    <property type="match status" value="1"/>
</dbReference>
<keyword evidence="2" id="KW-0378">Hydrolase</keyword>
<dbReference type="Gene3D" id="3.40.50.1820">
    <property type="entry name" value="alpha/beta hydrolase"/>
    <property type="match status" value="1"/>
</dbReference>
<dbReference type="PANTHER" id="PTHR43194:SF2">
    <property type="entry name" value="PEROXISOMAL MEMBRANE PROTEIN LPX1"/>
    <property type="match status" value="1"/>
</dbReference>
<dbReference type="InterPro" id="IPR050228">
    <property type="entry name" value="Carboxylesterase_BioH"/>
</dbReference>
<organism evidence="2 3">
    <name type="scientific">Catenulispora acidiphila (strain DSM 44928 / JCM 14897 / NBRC 102108 / NRRL B-24433 / ID139908)</name>
    <dbReference type="NCBI Taxonomy" id="479433"/>
    <lineage>
        <taxon>Bacteria</taxon>
        <taxon>Bacillati</taxon>
        <taxon>Actinomycetota</taxon>
        <taxon>Actinomycetes</taxon>
        <taxon>Catenulisporales</taxon>
        <taxon>Catenulisporaceae</taxon>
        <taxon>Catenulispora</taxon>
    </lineage>
</organism>
<sequence length="268" mass="28132">MPNTSVSFYAGRDGARLAYRELGEGRPLVLLHGAIGDGTMWTRHGQAETFAGHGYRVILPDFRGHGSSDKPQGADAYPGDILTDDALALLEHLGLEEPEAKTETDSLHTPAAYDLGGYSLGARIVVRMLVRGATPGRAVVAGQGLQQVLGFGGGVGEMLRRIVTATEPFEPGSQDERTAAWLKAGEEDPVALLHAVESVVATPVEDLSRVQVPTLVAMGTEDARAESYEALIAALPNAAGARMPGNHGSAAAAPELVTAMVEFLTAQR</sequence>
<proteinExistence type="predicted"/>
<evidence type="ECO:0000259" key="1">
    <source>
        <dbReference type="Pfam" id="PF12697"/>
    </source>
</evidence>
<evidence type="ECO:0000313" key="3">
    <source>
        <dbReference type="Proteomes" id="UP000000851"/>
    </source>
</evidence>
<keyword evidence="3" id="KW-1185">Reference proteome</keyword>
<dbReference type="OrthoDB" id="9804723at2"/>
<evidence type="ECO:0000313" key="2">
    <source>
        <dbReference type="EMBL" id="ACU74463.1"/>
    </source>
</evidence>
<dbReference type="STRING" id="479433.Caci_5604"/>
<dbReference type="EMBL" id="CP001700">
    <property type="protein sequence ID" value="ACU74463.1"/>
    <property type="molecule type" value="Genomic_DNA"/>
</dbReference>
<dbReference type="Pfam" id="PF12697">
    <property type="entry name" value="Abhydrolase_6"/>
    <property type="match status" value="1"/>
</dbReference>
<dbReference type="AlphaFoldDB" id="C7QAZ0"/>
<feature type="domain" description="AB hydrolase-1" evidence="1">
    <location>
        <begin position="28"/>
        <end position="249"/>
    </location>
</feature>
<reference evidence="2 3" key="1">
    <citation type="journal article" date="2009" name="Stand. Genomic Sci.">
        <title>Complete genome sequence of Catenulispora acidiphila type strain (ID 139908).</title>
        <authorList>
            <person name="Copeland A."/>
            <person name="Lapidus A."/>
            <person name="Glavina Del Rio T."/>
            <person name="Nolan M."/>
            <person name="Lucas S."/>
            <person name="Chen F."/>
            <person name="Tice H."/>
            <person name="Cheng J.F."/>
            <person name="Bruce D."/>
            <person name="Goodwin L."/>
            <person name="Pitluck S."/>
            <person name="Mikhailova N."/>
            <person name="Pati A."/>
            <person name="Ivanova N."/>
            <person name="Mavromatis K."/>
            <person name="Chen A."/>
            <person name="Palaniappan K."/>
            <person name="Chain P."/>
            <person name="Land M."/>
            <person name="Hauser L."/>
            <person name="Chang Y.J."/>
            <person name="Jeffries C.D."/>
            <person name="Chertkov O."/>
            <person name="Brettin T."/>
            <person name="Detter J.C."/>
            <person name="Han C."/>
            <person name="Ali Z."/>
            <person name="Tindall B.J."/>
            <person name="Goker M."/>
            <person name="Bristow J."/>
            <person name="Eisen J.A."/>
            <person name="Markowitz V."/>
            <person name="Hugenholtz P."/>
            <person name="Kyrpides N.C."/>
            <person name="Klenk H.P."/>
        </authorList>
    </citation>
    <scope>NUCLEOTIDE SEQUENCE [LARGE SCALE GENOMIC DNA]</scope>
    <source>
        <strain evidence="3">DSM 44928 / JCM 14897 / NBRC 102108 / NRRL B-24433 / ID139908</strain>
    </source>
</reference>
<dbReference type="InterPro" id="IPR000073">
    <property type="entry name" value="AB_hydrolase_1"/>
</dbReference>
<protein>
    <submittedName>
        <fullName evidence="2">Alpha/beta hydrolase fold protein</fullName>
    </submittedName>
</protein>
<dbReference type="InParanoid" id="C7QAZ0"/>
<gene>
    <name evidence="2" type="ordered locus">Caci_5604</name>
</gene>
<dbReference type="KEGG" id="cai:Caci_5604"/>
<dbReference type="eggNOG" id="COG2267">
    <property type="taxonomic scope" value="Bacteria"/>
</dbReference>
<dbReference type="HOGENOM" id="CLU_020336_50_5_11"/>